<evidence type="ECO:0000256" key="3">
    <source>
        <dbReference type="ARBA" id="ARBA00022692"/>
    </source>
</evidence>
<evidence type="ECO:0008006" key="10">
    <source>
        <dbReference type="Google" id="ProtNLM"/>
    </source>
</evidence>
<feature type="region of interest" description="Disordered" evidence="6">
    <location>
        <begin position="282"/>
        <end position="306"/>
    </location>
</feature>
<dbReference type="PANTHER" id="PTHR23320">
    <property type="entry name" value="MEMBRANE-SPANNING 4-DOMAINS SUBFAMILY A MS4A -RELATED"/>
    <property type="match status" value="1"/>
</dbReference>
<evidence type="ECO:0000256" key="4">
    <source>
        <dbReference type="ARBA" id="ARBA00022989"/>
    </source>
</evidence>
<evidence type="ECO:0000256" key="1">
    <source>
        <dbReference type="ARBA" id="ARBA00004141"/>
    </source>
</evidence>
<dbReference type="GO" id="GO:0016020">
    <property type="term" value="C:membrane"/>
    <property type="evidence" value="ECO:0007669"/>
    <property type="project" value="UniProtKB-SubCell"/>
</dbReference>
<feature type="transmembrane region" description="Helical" evidence="7">
    <location>
        <begin position="102"/>
        <end position="122"/>
    </location>
</feature>
<dbReference type="InterPro" id="IPR030417">
    <property type="entry name" value="MS4A"/>
</dbReference>
<reference evidence="8" key="1">
    <citation type="journal article" date="2022" name="bioRxiv">
        <title>Sequencing and chromosome-scale assembly of the giantPleurodeles waltlgenome.</title>
        <authorList>
            <person name="Brown T."/>
            <person name="Elewa A."/>
            <person name="Iarovenko S."/>
            <person name="Subramanian E."/>
            <person name="Araus A.J."/>
            <person name="Petzold A."/>
            <person name="Susuki M."/>
            <person name="Suzuki K.-i.T."/>
            <person name="Hayashi T."/>
            <person name="Toyoda A."/>
            <person name="Oliveira C."/>
            <person name="Osipova E."/>
            <person name="Leigh N.D."/>
            <person name="Simon A."/>
            <person name="Yun M.H."/>
        </authorList>
    </citation>
    <scope>NUCLEOTIDE SEQUENCE</scope>
    <source>
        <strain evidence="8">20211129_DDA</strain>
        <tissue evidence="8">Liver</tissue>
    </source>
</reference>
<evidence type="ECO:0000256" key="6">
    <source>
        <dbReference type="SAM" id="MobiDB-lite"/>
    </source>
</evidence>
<evidence type="ECO:0000256" key="7">
    <source>
        <dbReference type="SAM" id="Phobius"/>
    </source>
</evidence>
<evidence type="ECO:0000256" key="5">
    <source>
        <dbReference type="ARBA" id="ARBA00023136"/>
    </source>
</evidence>
<proteinExistence type="inferred from homology"/>
<evidence type="ECO:0000313" key="8">
    <source>
        <dbReference type="EMBL" id="KAJ1125912.1"/>
    </source>
</evidence>
<dbReference type="EMBL" id="JANPWB010000011">
    <property type="protein sequence ID" value="KAJ1125912.1"/>
    <property type="molecule type" value="Genomic_DNA"/>
</dbReference>
<keyword evidence="3 7" id="KW-0812">Transmembrane</keyword>
<dbReference type="Proteomes" id="UP001066276">
    <property type="component" value="Chromosome 7"/>
</dbReference>
<comment type="caution">
    <text evidence="8">The sequence shown here is derived from an EMBL/GenBank/DDBJ whole genome shotgun (WGS) entry which is preliminary data.</text>
</comment>
<dbReference type="AlphaFoldDB" id="A0AAV7PFB7"/>
<name>A0AAV7PFB7_PLEWA</name>
<dbReference type="InterPro" id="IPR007237">
    <property type="entry name" value="CD20-like"/>
</dbReference>
<evidence type="ECO:0000313" key="9">
    <source>
        <dbReference type="Proteomes" id="UP001066276"/>
    </source>
</evidence>
<feature type="transmembrane region" description="Helical" evidence="7">
    <location>
        <begin position="173"/>
        <end position="196"/>
    </location>
</feature>
<keyword evidence="9" id="KW-1185">Reference proteome</keyword>
<feature type="compositionally biased region" description="Polar residues" evidence="6">
    <location>
        <begin position="288"/>
        <end position="299"/>
    </location>
</feature>
<evidence type="ECO:0000256" key="2">
    <source>
        <dbReference type="ARBA" id="ARBA00009565"/>
    </source>
</evidence>
<keyword evidence="4 7" id="KW-1133">Transmembrane helix</keyword>
<dbReference type="Pfam" id="PF04103">
    <property type="entry name" value="CD20"/>
    <property type="match status" value="1"/>
</dbReference>
<organism evidence="8 9">
    <name type="scientific">Pleurodeles waltl</name>
    <name type="common">Iberian ribbed newt</name>
    <dbReference type="NCBI Taxonomy" id="8319"/>
    <lineage>
        <taxon>Eukaryota</taxon>
        <taxon>Metazoa</taxon>
        <taxon>Chordata</taxon>
        <taxon>Craniata</taxon>
        <taxon>Vertebrata</taxon>
        <taxon>Euteleostomi</taxon>
        <taxon>Amphibia</taxon>
        <taxon>Batrachia</taxon>
        <taxon>Caudata</taxon>
        <taxon>Salamandroidea</taxon>
        <taxon>Salamandridae</taxon>
        <taxon>Pleurodelinae</taxon>
        <taxon>Pleurodeles</taxon>
    </lineage>
</organism>
<gene>
    <name evidence="8" type="ORF">NDU88_004327</name>
</gene>
<protein>
    <recommendedName>
        <fullName evidence="10">Membrane-spanning 4-domains subfamily A member 4A-like</fullName>
    </recommendedName>
</protein>
<comment type="subcellular location">
    <subcellularLocation>
        <location evidence="1">Membrane</location>
        <topology evidence="1">Multi-pass membrane protein</topology>
    </subcellularLocation>
</comment>
<sequence length="306" mass="33476">MSADCLRSRRRSRPNIRFLWLPRRSACIADAEDPEALPLCLSVQHPNCDLRQQQATATEATTGCALTGGDKRGTRTWDPSQTGQAAKTASNKHLQKFFKGEPLVLGVVQILNGIFQIGFGIVGDSSSGAFRSWTLPLFITGVPYWSGILYIISGSLSVAAANNPKISLVRGCLIMNILSAVASGIAVIVYIIYIAVWDHRGGYGYTMCNYYYREQTPEEMEQCMKLHQVHLIFWASLILLLIITILELCVSISVAAFGCKTVCRMSYSEVTVVIYQNTAPSPAHQPNPDVSASLTSQPALSEILSP</sequence>
<feature type="transmembrane region" description="Helical" evidence="7">
    <location>
        <begin position="142"/>
        <end position="161"/>
    </location>
</feature>
<feature type="transmembrane region" description="Helical" evidence="7">
    <location>
        <begin position="231"/>
        <end position="257"/>
    </location>
</feature>
<accession>A0AAV7PFB7</accession>
<dbReference type="PANTHER" id="PTHR23320:SF128">
    <property type="entry name" value="MEMBRANE-SPANNING 4-DOMAINS SUBFAMILY A MEMBER 4A"/>
    <property type="match status" value="1"/>
</dbReference>
<keyword evidence="5 7" id="KW-0472">Membrane</keyword>
<comment type="similarity">
    <text evidence="2">Belongs to the MS4A family.</text>
</comment>